<feature type="domain" description="CAAX prenyl protease 2/Lysostaphin resistance protein A-like" evidence="2">
    <location>
        <begin position="166"/>
        <end position="207"/>
    </location>
</feature>
<feature type="transmembrane region" description="Helical" evidence="1">
    <location>
        <begin position="164"/>
        <end position="181"/>
    </location>
</feature>
<feature type="transmembrane region" description="Helical" evidence="1">
    <location>
        <begin position="90"/>
        <end position="110"/>
    </location>
</feature>
<keyword evidence="1" id="KW-0812">Transmembrane</keyword>
<evidence type="ECO:0000256" key="1">
    <source>
        <dbReference type="SAM" id="Phobius"/>
    </source>
</evidence>
<keyword evidence="4" id="KW-1185">Reference proteome</keyword>
<dbReference type="Pfam" id="PF02517">
    <property type="entry name" value="Rce1-like"/>
    <property type="match status" value="1"/>
</dbReference>
<name>A0ABV5T3C5_9MICO</name>
<feature type="non-terminal residue" evidence="3">
    <location>
        <position position="215"/>
    </location>
</feature>
<protein>
    <submittedName>
        <fullName evidence="3">Type II CAAX prenyl endopeptidase Rce1 family protein</fullName>
    </submittedName>
</protein>
<gene>
    <name evidence="3" type="ORF">ACFFPJ_14850</name>
</gene>
<reference evidence="3 4" key="1">
    <citation type="submission" date="2024-09" db="EMBL/GenBank/DDBJ databases">
        <authorList>
            <person name="Sun Q."/>
            <person name="Mori K."/>
        </authorList>
    </citation>
    <scope>NUCLEOTIDE SEQUENCE [LARGE SCALE GENOMIC DNA]</scope>
    <source>
        <strain evidence="3 4">JCM 1342</strain>
    </source>
</reference>
<dbReference type="InterPro" id="IPR003675">
    <property type="entry name" value="Rce1/LyrA-like_dom"/>
</dbReference>
<evidence type="ECO:0000313" key="3">
    <source>
        <dbReference type="EMBL" id="MFB9647073.1"/>
    </source>
</evidence>
<evidence type="ECO:0000259" key="2">
    <source>
        <dbReference type="Pfam" id="PF02517"/>
    </source>
</evidence>
<feature type="transmembrane region" description="Helical" evidence="1">
    <location>
        <begin position="122"/>
        <end position="144"/>
    </location>
</feature>
<organism evidence="3 4">
    <name type="scientific">Microbacterium terregens</name>
    <dbReference type="NCBI Taxonomy" id="69363"/>
    <lineage>
        <taxon>Bacteria</taxon>
        <taxon>Bacillati</taxon>
        <taxon>Actinomycetota</taxon>
        <taxon>Actinomycetes</taxon>
        <taxon>Micrococcales</taxon>
        <taxon>Microbacteriaceae</taxon>
        <taxon>Microbacterium</taxon>
    </lineage>
</organism>
<comment type="caution">
    <text evidence="3">The sequence shown here is derived from an EMBL/GenBank/DDBJ whole genome shotgun (WGS) entry which is preliminary data.</text>
</comment>
<dbReference type="EMBL" id="JBHMBE010000005">
    <property type="protein sequence ID" value="MFB9647073.1"/>
    <property type="molecule type" value="Genomic_DNA"/>
</dbReference>
<keyword evidence="1" id="KW-1133">Transmembrane helix</keyword>
<evidence type="ECO:0000313" key="4">
    <source>
        <dbReference type="Proteomes" id="UP001589611"/>
    </source>
</evidence>
<accession>A0ABV5T3C5</accession>
<sequence length="215" mass="23217">MPDHSIDVTTPELAVSDATATTPAVEPTFTRAARRDASKPLAEPRIDWRLGGRTVARWREWLLATALLSLGVAILIATLLSWLWPTPEGAASATAVLWLGMLVPILWAFTRSRPAGLLRFRALDVLYGVALAGVLRIIQGWLAVVTGGSGALPSYSLMNGELSGMWWFTDAVSVVLIAPVVEEFFFRGVILVALYTVLRRPFGHVTAGLVAVIVS</sequence>
<keyword evidence="1" id="KW-0472">Membrane</keyword>
<dbReference type="Proteomes" id="UP001589611">
    <property type="component" value="Unassembled WGS sequence"/>
</dbReference>
<dbReference type="RefSeq" id="WP_378721751.1">
    <property type="nucleotide sequence ID" value="NZ_JBHMBE010000005.1"/>
</dbReference>
<proteinExistence type="predicted"/>
<feature type="transmembrane region" description="Helical" evidence="1">
    <location>
        <begin position="61"/>
        <end position="84"/>
    </location>
</feature>